<dbReference type="InterPro" id="IPR001452">
    <property type="entry name" value="SH3_domain"/>
</dbReference>
<gene>
    <name evidence="6" type="ORF">GDO54_006804</name>
</gene>
<protein>
    <recommendedName>
        <fullName evidence="8">Rho guanine nucleotide exchange factor 37</fullName>
    </recommendedName>
</protein>
<dbReference type="PANTHER" id="PTHR22834:SF9">
    <property type="entry name" value="RHO GUANINE NUCLEOTIDE EXCHANGE FACTOR 37"/>
    <property type="match status" value="1"/>
</dbReference>
<dbReference type="SUPFAM" id="SSF103657">
    <property type="entry name" value="BAR/IMD domain-like"/>
    <property type="match status" value="1"/>
</dbReference>
<organism evidence="6 7">
    <name type="scientific">Pyxicephalus adspersus</name>
    <name type="common">African bullfrog</name>
    <dbReference type="NCBI Taxonomy" id="30357"/>
    <lineage>
        <taxon>Eukaryota</taxon>
        <taxon>Metazoa</taxon>
        <taxon>Chordata</taxon>
        <taxon>Craniata</taxon>
        <taxon>Vertebrata</taxon>
        <taxon>Euteleostomi</taxon>
        <taxon>Amphibia</taxon>
        <taxon>Batrachia</taxon>
        <taxon>Anura</taxon>
        <taxon>Neobatrachia</taxon>
        <taxon>Ranoidea</taxon>
        <taxon>Pyxicephalidae</taxon>
        <taxon>Pyxicephalinae</taxon>
        <taxon>Pyxicephalus</taxon>
    </lineage>
</organism>
<evidence type="ECO:0000313" key="7">
    <source>
        <dbReference type="Proteomes" id="UP001181693"/>
    </source>
</evidence>
<dbReference type="InterPro" id="IPR027267">
    <property type="entry name" value="AH/BAR_dom_sf"/>
</dbReference>
<dbReference type="FunFam" id="2.30.30.40:FF:000177">
    <property type="entry name" value="Rho guanine nucleotide exchange factor (GEF) 37"/>
    <property type="match status" value="1"/>
</dbReference>
<dbReference type="FunFam" id="2.30.30.40:FF:000174">
    <property type="entry name" value="rho guanine nucleotide exchange factor 37"/>
    <property type="match status" value="1"/>
</dbReference>
<dbReference type="Gene3D" id="1.20.1270.60">
    <property type="entry name" value="Arfaptin homology (AH) domain/BAR domain"/>
    <property type="match status" value="1"/>
</dbReference>
<keyword evidence="1 3" id="KW-0728">SH3 domain</keyword>
<dbReference type="InterPro" id="IPR004148">
    <property type="entry name" value="BAR_dom"/>
</dbReference>
<evidence type="ECO:0000313" key="6">
    <source>
        <dbReference type="EMBL" id="DBA30875.1"/>
    </source>
</evidence>
<dbReference type="GO" id="GO:0005085">
    <property type="term" value="F:guanyl-nucleotide exchange factor activity"/>
    <property type="evidence" value="ECO:0007669"/>
    <property type="project" value="UniProtKB-KW"/>
</dbReference>
<dbReference type="Proteomes" id="UP001181693">
    <property type="component" value="Unassembled WGS sequence"/>
</dbReference>
<dbReference type="PANTHER" id="PTHR22834">
    <property type="entry name" value="NUCLEAR FUSION PROTEIN FUS2"/>
    <property type="match status" value="1"/>
</dbReference>
<dbReference type="InterPro" id="IPR036028">
    <property type="entry name" value="SH3-like_dom_sf"/>
</dbReference>
<accession>A0AAV3B072</accession>
<feature type="domain" description="BAR" evidence="5">
    <location>
        <begin position="1"/>
        <end position="188"/>
    </location>
</feature>
<proteinExistence type="predicted"/>
<evidence type="ECO:0000256" key="3">
    <source>
        <dbReference type="PROSITE-ProRule" id="PRU00192"/>
    </source>
</evidence>
<evidence type="ECO:0008006" key="8">
    <source>
        <dbReference type="Google" id="ProtNLM"/>
    </source>
</evidence>
<evidence type="ECO:0000256" key="2">
    <source>
        <dbReference type="ARBA" id="ARBA00022658"/>
    </source>
</evidence>
<dbReference type="GO" id="GO:0005737">
    <property type="term" value="C:cytoplasm"/>
    <property type="evidence" value="ECO:0007669"/>
    <property type="project" value="InterPro"/>
</dbReference>
<feature type="domain" description="SH3" evidence="4">
    <location>
        <begin position="210"/>
        <end position="273"/>
    </location>
</feature>
<dbReference type="PROSITE" id="PS50002">
    <property type="entry name" value="SH3"/>
    <property type="match status" value="2"/>
</dbReference>
<dbReference type="PROSITE" id="PS51021">
    <property type="entry name" value="BAR"/>
    <property type="match status" value="1"/>
</dbReference>
<sequence>MEAFLNIQPQTYPLEFLQGSMHPFQGFVQELCNRIYPAFKTRVQLLVLQPISNLSECLKGPKNLIKKRADKLLDYENLEEKYSETGNKTYEEEVIENNYKSMHSMLMSELPRCISLSWQWLQSILLTFIALQKDLSEQGQHAAETQASQMHCSMAAEANFNRWVEDGICQMVSQLSEFIQKFEEESLPPIDQELTPATERQIQQLLQRYKAEKLYQVVSSFSSNKEMELSLSRGDVVAVIQLADTKGNRNRWLVDTGASRGYVPCSKLLPYQVDQSSSHLRVSPESTKSVRRHSLTAEVCPYPTSPVYLNTTETFQIVAGYPFTARSNYEVSIMAGEPITILEPHDKEGRPEWSLVEVRGQRGYVPSNYLIRVPVQVNNRRPSLGNNTPIS</sequence>
<dbReference type="EMBL" id="DYDO01000002">
    <property type="protein sequence ID" value="DBA30875.1"/>
    <property type="molecule type" value="Genomic_DNA"/>
</dbReference>
<reference evidence="6" key="1">
    <citation type="thesis" date="2020" institute="ProQuest LLC" country="789 East Eisenhower Parkway, Ann Arbor, MI, USA">
        <title>Comparative Genomics and Chromosome Evolution.</title>
        <authorList>
            <person name="Mudd A.B."/>
        </authorList>
    </citation>
    <scope>NUCLEOTIDE SEQUENCE</scope>
    <source>
        <strain evidence="6">1538</strain>
        <tissue evidence="6">Blood</tissue>
    </source>
</reference>
<dbReference type="SMART" id="SM00326">
    <property type="entry name" value="SH3"/>
    <property type="match status" value="2"/>
</dbReference>
<dbReference type="SUPFAM" id="SSF50044">
    <property type="entry name" value="SH3-domain"/>
    <property type="match status" value="2"/>
</dbReference>
<evidence type="ECO:0000259" key="4">
    <source>
        <dbReference type="PROSITE" id="PS50002"/>
    </source>
</evidence>
<dbReference type="Pfam" id="PF00018">
    <property type="entry name" value="SH3_1"/>
    <property type="match status" value="1"/>
</dbReference>
<name>A0AAV3B072_PYXAD</name>
<dbReference type="Gene3D" id="2.30.30.40">
    <property type="entry name" value="SH3 Domains"/>
    <property type="match status" value="2"/>
</dbReference>
<dbReference type="Pfam" id="PF07653">
    <property type="entry name" value="SH3_2"/>
    <property type="match status" value="1"/>
</dbReference>
<keyword evidence="2" id="KW-0344">Guanine-nucleotide releasing factor</keyword>
<evidence type="ECO:0000256" key="1">
    <source>
        <dbReference type="ARBA" id="ARBA00022443"/>
    </source>
</evidence>
<evidence type="ECO:0000259" key="5">
    <source>
        <dbReference type="PROSITE" id="PS51021"/>
    </source>
</evidence>
<dbReference type="InterPro" id="IPR051492">
    <property type="entry name" value="Dynamin-Rho_GEF"/>
</dbReference>
<dbReference type="AlphaFoldDB" id="A0AAV3B072"/>
<feature type="domain" description="SH3" evidence="4">
    <location>
        <begin position="312"/>
        <end position="375"/>
    </location>
</feature>
<keyword evidence="7" id="KW-1185">Reference proteome</keyword>
<comment type="caution">
    <text evidence="6">The sequence shown here is derived from an EMBL/GenBank/DDBJ whole genome shotgun (WGS) entry which is preliminary data.</text>
</comment>